<sequence length="215" mass="24030">MDNNLEHNDWKDEAPNLSRLPKVNPFAVPEQYFDSLSERISASVFVDDLKTNAGVYEPSVPEGYFESLQADITAKIALEQLNLPKEDGFAVPAGYFEKLNHKILEQVEQPQATTPKVRKLWPNRMTKYAAAACLALISGFAVYLNQDSLFKSSAPQHATASVAEDPMLWDIDEQTIMDEMESGTSENSTNTSATSAELEDYILNHYTQYEIASNL</sequence>
<reference evidence="1" key="1">
    <citation type="journal article" date="2014" name="Int. J. Syst. Evol. Microbiol.">
        <title>Complete genome sequence of Corynebacterium casei LMG S-19264T (=DSM 44701T), isolated from a smear-ripened cheese.</title>
        <authorList>
            <consortium name="US DOE Joint Genome Institute (JGI-PGF)"/>
            <person name="Walter F."/>
            <person name="Albersmeier A."/>
            <person name="Kalinowski J."/>
            <person name="Ruckert C."/>
        </authorList>
    </citation>
    <scope>NUCLEOTIDE SEQUENCE</scope>
    <source>
        <strain evidence="1">CGMCC 1.15343</strain>
    </source>
</reference>
<proteinExistence type="predicted"/>
<dbReference type="Proteomes" id="UP000651668">
    <property type="component" value="Unassembled WGS sequence"/>
</dbReference>
<dbReference type="EMBL" id="BMIL01000012">
    <property type="protein sequence ID" value="GGC74962.1"/>
    <property type="molecule type" value="Genomic_DNA"/>
</dbReference>
<gene>
    <name evidence="1" type="ORF">GCM10011387_30840</name>
</gene>
<evidence type="ECO:0000313" key="2">
    <source>
        <dbReference type="Proteomes" id="UP000651668"/>
    </source>
</evidence>
<comment type="caution">
    <text evidence="1">The sequence shown here is derived from an EMBL/GenBank/DDBJ whole genome shotgun (WGS) entry which is preliminary data.</text>
</comment>
<keyword evidence="2" id="KW-1185">Reference proteome</keyword>
<evidence type="ECO:0000313" key="1">
    <source>
        <dbReference type="EMBL" id="GGC74962.1"/>
    </source>
</evidence>
<dbReference type="AlphaFoldDB" id="A0A916UJT8"/>
<organism evidence="1 2">
    <name type="scientific">Pedobacter quisquiliarum</name>
    <dbReference type="NCBI Taxonomy" id="1834438"/>
    <lineage>
        <taxon>Bacteria</taxon>
        <taxon>Pseudomonadati</taxon>
        <taxon>Bacteroidota</taxon>
        <taxon>Sphingobacteriia</taxon>
        <taxon>Sphingobacteriales</taxon>
        <taxon>Sphingobacteriaceae</taxon>
        <taxon>Pedobacter</taxon>
    </lineage>
</organism>
<reference evidence="1" key="2">
    <citation type="submission" date="2020-09" db="EMBL/GenBank/DDBJ databases">
        <authorList>
            <person name="Sun Q."/>
            <person name="Zhou Y."/>
        </authorList>
    </citation>
    <scope>NUCLEOTIDE SEQUENCE</scope>
    <source>
        <strain evidence="1">CGMCC 1.15343</strain>
    </source>
</reference>
<dbReference type="RefSeq" id="WP_188627836.1">
    <property type="nucleotide sequence ID" value="NZ_BMIL01000012.1"/>
</dbReference>
<accession>A0A916UJT8</accession>
<protein>
    <submittedName>
        <fullName evidence="1">Uncharacterized protein</fullName>
    </submittedName>
</protein>
<name>A0A916UJT8_9SPHI</name>